<dbReference type="GO" id="GO:0005524">
    <property type="term" value="F:ATP binding"/>
    <property type="evidence" value="ECO:0007669"/>
    <property type="project" value="UniProtKB-KW"/>
</dbReference>
<keyword evidence="9" id="KW-0067">ATP-binding</keyword>
<dbReference type="InterPro" id="IPR017945">
    <property type="entry name" value="DHBP_synth_RibB-like_a/b_dom"/>
</dbReference>
<dbReference type="InterPro" id="IPR006070">
    <property type="entry name" value="Sua5-like_dom"/>
</dbReference>
<comment type="subcellular location">
    <subcellularLocation>
        <location evidence="1">Cytoplasm</location>
    </subcellularLocation>
</comment>
<dbReference type="EMBL" id="JJML01000008">
    <property type="protein sequence ID" value="KGF73428.1"/>
    <property type="molecule type" value="Genomic_DNA"/>
</dbReference>
<dbReference type="GO" id="GO:0061710">
    <property type="term" value="F:L-threonylcarbamoyladenylate synthase"/>
    <property type="evidence" value="ECO:0007669"/>
    <property type="project" value="UniProtKB-EC"/>
</dbReference>
<evidence type="ECO:0000259" key="12">
    <source>
        <dbReference type="PROSITE" id="PS51163"/>
    </source>
</evidence>
<organism evidence="13 14">
    <name type="scientific">Neosynechococcus sphagnicola sy1</name>
    <dbReference type="NCBI Taxonomy" id="1497020"/>
    <lineage>
        <taxon>Bacteria</taxon>
        <taxon>Bacillati</taxon>
        <taxon>Cyanobacteriota</taxon>
        <taxon>Cyanophyceae</taxon>
        <taxon>Neosynechococcales</taxon>
        <taxon>Neosynechococcaceae</taxon>
        <taxon>Neosynechococcus</taxon>
    </lineage>
</organism>
<evidence type="ECO:0000313" key="13">
    <source>
        <dbReference type="EMBL" id="KGF73428.1"/>
    </source>
</evidence>
<evidence type="ECO:0000256" key="8">
    <source>
        <dbReference type="ARBA" id="ARBA00022741"/>
    </source>
</evidence>
<dbReference type="AlphaFoldDB" id="A0A098TRK0"/>
<evidence type="ECO:0000256" key="11">
    <source>
        <dbReference type="ARBA" id="ARBA00048366"/>
    </source>
</evidence>
<comment type="catalytic activity">
    <reaction evidence="11">
        <text>L-threonine + hydrogencarbonate + ATP = L-threonylcarbamoyladenylate + diphosphate + H2O</text>
        <dbReference type="Rhea" id="RHEA:36407"/>
        <dbReference type="ChEBI" id="CHEBI:15377"/>
        <dbReference type="ChEBI" id="CHEBI:17544"/>
        <dbReference type="ChEBI" id="CHEBI:30616"/>
        <dbReference type="ChEBI" id="CHEBI:33019"/>
        <dbReference type="ChEBI" id="CHEBI:57926"/>
        <dbReference type="ChEBI" id="CHEBI:73682"/>
        <dbReference type="EC" id="2.7.7.87"/>
    </reaction>
</comment>
<dbReference type="InterPro" id="IPR050156">
    <property type="entry name" value="TC-AMP_synthase_SUA5"/>
</dbReference>
<keyword evidence="8" id="KW-0547">Nucleotide-binding</keyword>
<dbReference type="PANTHER" id="PTHR17490">
    <property type="entry name" value="SUA5"/>
    <property type="match status" value="1"/>
</dbReference>
<dbReference type="GO" id="GO:0006450">
    <property type="term" value="P:regulation of translational fidelity"/>
    <property type="evidence" value="ECO:0007669"/>
    <property type="project" value="TreeGrafter"/>
</dbReference>
<dbReference type="Pfam" id="PF01300">
    <property type="entry name" value="Sua5_yciO_yrdC"/>
    <property type="match status" value="1"/>
</dbReference>
<evidence type="ECO:0000256" key="2">
    <source>
        <dbReference type="ARBA" id="ARBA00007663"/>
    </source>
</evidence>
<proteinExistence type="inferred from homology"/>
<keyword evidence="6" id="KW-0819">tRNA processing</keyword>
<keyword evidence="14" id="KW-1185">Reference proteome</keyword>
<evidence type="ECO:0000256" key="5">
    <source>
        <dbReference type="ARBA" id="ARBA00022679"/>
    </source>
</evidence>
<name>A0A098TRK0_9CYAN</name>
<reference evidence="13 14" key="1">
    <citation type="journal article" date="2014" name="Mol. Ecol.">
        <title>Evolution of Synechococcus.</title>
        <authorList>
            <person name="Dvorak P."/>
            <person name="Casamatta D."/>
            <person name="Hasler P."/>
            <person name="Poulickova A."/>
            <person name="Ondrej V."/>
            <person name="Sanges R."/>
        </authorList>
    </citation>
    <scope>NUCLEOTIDE SEQUENCE [LARGE SCALE GENOMIC DNA]</scope>
    <source>
        <strain evidence="13 14">CAUP A 1101</strain>
    </source>
</reference>
<evidence type="ECO:0000256" key="7">
    <source>
        <dbReference type="ARBA" id="ARBA00022695"/>
    </source>
</evidence>
<dbReference type="PANTHER" id="PTHR17490:SF16">
    <property type="entry name" value="THREONYLCARBAMOYL-AMP SYNTHASE"/>
    <property type="match status" value="1"/>
</dbReference>
<evidence type="ECO:0000256" key="9">
    <source>
        <dbReference type="ARBA" id="ARBA00022840"/>
    </source>
</evidence>
<evidence type="ECO:0000256" key="1">
    <source>
        <dbReference type="ARBA" id="ARBA00004496"/>
    </source>
</evidence>
<keyword evidence="4" id="KW-0963">Cytoplasm</keyword>
<dbReference type="GO" id="GO:0008033">
    <property type="term" value="P:tRNA processing"/>
    <property type="evidence" value="ECO:0007669"/>
    <property type="project" value="UniProtKB-KW"/>
</dbReference>
<dbReference type="GO" id="GO:0003725">
    <property type="term" value="F:double-stranded RNA binding"/>
    <property type="evidence" value="ECO:0007669"/>
    <property type="project" value="InterPro"/>
</dbReference>
<evidence type="ECO:0000256" key="10">
    <source>
        <dbReference type="ARBA" id="ARBA00029774"/>
    </source>
</evidence>
<dbReference type="OrthoDB" id="9814580at2"/>
<dbReference type="GO" id="GO:0000049">
    <property type="term" value="F:tRNA binding"/>
    <property type="evidence" value="ECO:0007669"/>
    <property type="project" value="TreeGrafter"/>
</dbReference>
<dbReference type="STRING" id="1497020.DO97_20365"/>
<gene>
    <name evidence="13" type="ORF">DO97_20365</name>
</gene>
<evidence type="ECO:0000256" key="6">
    <source>
        <dbReference type="ARBA" id="ARBA00022694"/>
    </source>
</evidence>
<dbReference type="RefSeq" id="WP_036531461.1">
    <property type="nucleotide sequence ID" value="NZ_JJML01000008.1"/>
</dbReference>
<dbReference type="Gene3D" id="3.90.870.10">
    <property type="entry name" value="DHBP synthase"/>
    <property type="match status" value="1"/>
</dbReference>
<keyword evidence="5" id="KW-0808">Transferase</keyword>
<dbReference type="GO" id="GO:0005737">
    <property type="term" value="C:cytoplasm"/>
    <property type="evidence" value="ECO:0007669"/>
    <property type="project" value="UniProtKB-SubCell"/>
</dbReference>
<dbReference type="EC" id="2.7.7.87" evidence="3"/>
<comment type="caution">
    <text evidence="13">The sequence shown here is derived from an EMBL/GenBank/DDBJ whole genome shotgun (WGS) entry which is preliminary data.</text>
</comment>
<keyword evidence="7" id="KW-0548">Nucleotidyltransferase</keyword>
<accession>A0A098TRK0</accession>
<feature type="domain" description="YrdC-like" evidence="12">
    <location>
        <begin position="3"/>
        <end position="202"/>
    </location>
</feature>
<sequence length="206" mass="21929">MPQVTLYELVAGASSGSHLISFPTDTVPALAARPDCSHLIFAAKQRSLDKPLILMAATPEDLWPYVAGTPTELNIWQKMTQQYWPGALTLVLPASSRVPPQIHPRQPTTIGLRVPDRAIARTILAQTGPLATTSANRSGQPALQTMAAIAAAFPEVLTPLLADLVAIEGSSAPTLKESGVTLPSTIAKWSGVGWEILRQGSVRLKI</sequence>
<dbReference type="Proteomes" id="UP000030170">
    <property type="component" value="Unassembled WGS sequence"/>
</dbReference>
<comment type="similarity">
    <text evidence="2">Belongs to the SUA5 family.</text>
</comment>
<dbReference type="PROSITE" id="PS51163">
    <property type="entry name" value="YRDC"/>
    <property type="match status" value="1"/>
</dbReference>
<evidence type="ECO:0000313" key="14">
    <source>
        <dbReference type="Proteomes" id="UP000030170"/>
    </source>
</evidence>
<dbReference type="SUPFAM" id="SSF55821">
    <property type="entry name" value="YrdC/RibB"/>
    <property type="match status" value="1"/>
</dbReference>
<evidence type="ECO:0000256" key="3">
    <source>
        <dbReference type="ARBA" id="ARBA00012584"/>
    </source>
</evidence>
<protein>
    <recommendedName>
        <fullName evidence="10">L-threonylcarbamoyladenylate synthase</fullName>
        <ecNumber evidence="3">2.7.7.87</ecNumber>
    </recommendedName>
    <alternativeName>
        <fullName evidence="10">L-threonylcarbamoyladenylate synthase</fullName>
    </alternativeName>
</protein>
<evidence type="ECO:0000256" key="4">
    <source>
        <dbReference type="ARBA" id="ARBA00022490"/>
    </source>
</evidence>